<dbReference type="Pfam" id="PF06727">
    <property type="entry name" value="DUF1207"/>
    <property type="match status" value="1"/>
</dbReference>
<dbReference type="KEGG" id="aaeo:BJI67_15555"/>
<evidence type="ECO:0000313" key="1">
    <source>
        <dbReference type="EMBL" id="AOV18289.1"/>
    </source>
</evidence>
<dbReference type="EMBL" id="CP017448">
    <property type="protein sequence ID" value="AOV18289.1"/>
    <property type="molecule type" value="Genomic_DNA"/>
</dbReference>
<dbReference type="RefSeq" id="WP_070073818.1">
    <property type="nucleotide sequence ID" value="NZ_CP017448.1"/>
</dbReference>
<gene>
    <name evidence="1" type="ORF">BJI67_15555</name>
</gene>
<reference evidence="1 2" key="1">
    <citation type="submission" date="2016-09" db="EMBL/GenBank/DDBJ databases">
        <title>Acidihalobacter prosperus V6 (DSM14174).</title>
        <authorList>
            <person name="Khaleque H.N."/>
            <person name="Ramsay J.P."/>
            <person name="Murphy R.J.T."/>
            <person name="Kaksonen A.H."/>
            <person name="Boxall N.J."/>
            <person name="Watkin E.L.J."/>
        </authorList>
    </citation>
    <scope>NUCLEOTIDE SEQUENCE [LARGE SCALE GENOMIC DNA]</scope>
    <source>
        <strain evidence="1 2">V6</strain>
    </source>
</reference>
<accession>A0A1D8KBF3</accession>
<dbReference type="InterPro" id="IPR009599">
    <property type="entry name" value="DUF1207"/>
</dbReference>
<dbReference type="Proteomes" id="UP000095342">
    <property type="component" value="Chromosome"/>
</dbReference>
<proteinExistence type="predicted"/>
<evidence type="ECO:0000313" key="2">
    <source>
        <dbReference type="Proteomes" id="UP000095342"/>
    </source>
</evidence>
<dbReference type="AlphaFoldDB" id="A0A1D8KBF3"/>
<protein>
    <submittedName>
        <fullName evidence="1">Uncharacterized protein</fullName>
    </submittedName>
</protein>
<organism evidence="1 2">
    <name type="scientific">Acidihalobacter aeolianus</name>
    <dbReference type="NCBI Taxonomy" id="2792603"/>
    <lineage>
        <taxon>Bacteria</taxon>
        <taxon>Pseudomonadati</taxon>
        <taxon>Pseudomonadota</taxon>
        <taxon>Gammaproteobacteria</taxon>
        <taxon>Chromatiales</taxon>
        <taxon>Ectothiorhodospiraceae</taxon>
        <taxon>Acidihalobacter</taxon>
    </lineage>
</organism>
<keyword evidence="2" id="KW-1185">Reference proteome</keyword>
<name>A0A1D8KBF3_9GAMM</name>
<sequence>MQIDFAAGAFSQFNLDVASPELVNTDFTVGIPITWRRGANSLRVELMHQSSHLGPRYFANQHPSDYSLSFEKLSSLWSHRCGQWQYYGGGGYLLWPVPTTLKRLFVQSGLEYRGPRVFDGFARFVAGFDVQSWAESSWKPDASLKLGLAYAGPDPAKRMLRVMLDCC</sequence>